<dbReference type="PANTHER" id="PTHR34383:SF3">
    <property type="entry name" value="POLYPHOSPHATE:AMP PHOSPHOTRANSFERASE"/>
    <property type="match status" value="1"/>
</dbReference>
<dbReference type="PIRSF" id="PIRSF028756">
    <property type="entry name" value="PPK2_prd"/>
    <property type="match status" value="1"/>
</dbReference>
<dbReference type="InterPro" id="IPR022300">
    <property type="entry name" value="PPK2-rel_1"/>
</dbReference>
<dbReference type="KEGG" id="ttq:NIES37_14910"/>
<dbReference type="SUPFAM" id="SSF52540">
    <property type="entry name" value="P-loop containing nucleoside triphosphate hydrolases"/>
    <property type="match status" value="1"/>
</dbReference>
<dbReference type="RefSeq" id="WP_096574586.1">
    <property type="nucleotide sequence ID" value="NZ_CAWNJS010000001.1"/>
</dbReference>
<evidence type="ECO:0000313" key="4">
    <source>
        <dbReference type="EMBL" id="BAY97549.1"/>
    </source>
</evidence>
<dbReference type="Pfam" id="PF03976">
    <property type="entry name" value="PPK2"/>
    <property type="match status" value="1"/>
</dbReference>
<dbReference type="PANTHER" id="PTHR34383">
    <property type="entry name" value="POLYPHOSPHATE:AMP PHOSPHOTRANSFERASE-RELATED"/>
    <property type="match status" value="1"/>
</dbReference>
<proteinExistence type="predicted"/>
<reference evidence="4 5" key="1">
    <citation type="submission" date="2017-06" db="EMBL/GenBank/DDBJ databases">
        <title>Genome sequencing of cyanobaciteial culture collection at National Institute for Environmental Studies (NIES).</title>
        <authorList>
            <person name="Hirose Y."/>
            <person name="Shimura Y."/>
            <person name="Fujisawa T."/>
            <person name="Nakamura Y."/>
            <person name="Kawachi M."/>
        </authorList>
    </citation>
    <scope>NUCLEOTIDE SEQUENCE [LARGE SCALE GENOMIC DNA]</scope>
    <source>
        <strain evidence="4 5">NIES-37</strain>
    </source>
</reference>
<keyword evidence="2" id="KW-0418">Kinase</keyword>
<dbReference type="GO" id="GO:0006797">
    <property type="term" value="P:polyphosphate metabolic process"/>
    <property type="evidence" value="ECO:0007669"/>
    <property type="project" value="InterPro"/>
</dbReference>
<evidence type="ECO:0000256" key="1">
    <source>
        <dbReference type="ARBA" id="ARBA00022679"/>
    </source>
</evidence>
<accession>A0A1Z4MVP0</accession>
<dbReference type="InterPro" id="IPR016898">
    <property type="entry name" value="Polyphosphate_phosphotransfera"/>
</dbReference>
<dbReference type="EMBL" id="AP018248">
    <property type="protein sequence ID" value="BAY97549.1"/>
    <property type="molecule type" value="Genomic_DNA"/>
</dbReference>
<sequence length="289" mass="33906">MNHDAFIVKPGSKVSLNKQYDPGFTGNYQQKADAEGKLEADIQRLAYYQDVLYAQNTYALLIIFQAMDAAGKDSTIKHVMSGVNPQGCQVFSFKSPSAEELDHDYLWRSMRALPERGRIGIFNRSYYEEVLVVRVHPEILKKQQLPQFPEGNNIWKQRFEEINNFEKYLVNNGIIILKFFLNVSKSEQKKRFLARIESPEKNWKFSANDVRERAFWDDYMSAYEDVFQNTSTEWAPWYIIPAVHKWFTRLTVADIICTKLKELNLKYPTLSEEYQQQLLQAKQILESED</sequence>
<gene>
    <name evidence="4" type="ORF">NIES37_14910</name>
</gene>
<feature type="domain" description="Polyphosphate kinase-2-related" evidence="3">
    <location>
        <begin position="30"/>
        <end position="263"/>
    </location>
</feature>
<dbReference type="InterPro" id="IPR022488">
    <property type="entry name" value="PPK2-related"/>
</dbReference>
<name>A0A1Z4MVP0_9CYAN</name>
<dbReference type="GO" id="GO:0008976">
    <property type="term" value="F:polyphosphate kinase activity"/>
    <property type="evidence" value="ECO:0007669"/>
    <property type="project" value="InterPro"/>
</dbReference>
<organism evidence="4 5">
    <name type="scientific">Tolypothrix tenuis PCC 7101</name>
    <dbReference type="NCBI Taxonomy" id="231146"/>
    <lineage>
        <taxon>Bacteria</taxon>
        <taxon>Bacillati</taxon>
        <taxon>Cyanobacteriota</taxon>
        <taxon>Cyanophyceae</taxon>
        <taxon>Nostocales</taxon>
        <taxon>Tolypothrichaceae</taxon>
        <taxon>Tolypothrix</taxon>
    </lineage>
</organism>
<dbReference type="NCBIfam" id="TIGR03709">
    <property type="entry name" value="PPK2_rel_1"/>
    <property type="match status" value="1"/>
</dbReference>
<dbReference type="InterPro" id="IPR027417">
    <property type="entry name" value="P-loop_NTPase"/>
</dbReference>
<evidence type="ECO:0000256" key="2">
    <source>
        <dbReference type="ARBA" id="ARBA00022777"/>
    </source>
</evidence>
<dbReference type="Gene3D" id="3.40.50.300">
    <property type="entry name" value="P-loop containing nucleotide triphosphate hydrolases"/>
    <property type="match status" value="1"/>
</dbReference>
<dbReference type="Proteomes" id="UP000218785">
    <property type="component" value="Chromosome"/>
</dbReference>
<keyword evidence="5" id="KW-1185">Reference proteome</keyword>
<evidence type="ECO:0000313" key="5">
    <source>
        <dbReference type="Proteomes" id="UP000218785"/>
    </source>
</evidence>
<evidence type="ECO:0000259" key="3">
    <source>
        <dbReference type="Pfam" id="PF03976"/>
    </source>
</evidence>
<keyword evidence="1" id="KW-0808">Transferase</keyword>
<protein>
    <recommendedName>
        <fullName evidence="3">Polyphosphate kinase-2-related domain-containing protein</fullName>
    </recommendedName>
</protein>
<dbReference type="AlphaFoldDB" id="A0A1Z4MVP0"/>